<keyword evidence="2" id="KW-1185">Reference proteome</keyword>
<dbReference type="EMBL" id="CP046452">
    <property type="protein sequence ID" value="QGU02572.1"/>
    <property type="molecule type" value="Genomic_DNA"/>
</dbReference>
<dbReference type="Proteomes" id="UP000427071">
    <property type="component" value="Chromosome"/>
</dbReference>
<evidence type="ECO:0000313" key="1">
    <source>
        <dbReference type="EMBL" id="QGU02572.1"/>
    </source>
</evidence>
<proteinExistence type="predicted"/>
<dbReference type="AlphaFoldDB" id="A0A6B8VBN8"/>
<gene>
    <name evidence="1" type="ORF">CKALI_08560</name>
</gene>
<evidence type="ECO:0000313" key="2">
    <source>
        <dbReference type="Proteomes" id="UP000427071"/>
    </source>
</evidence>
<dbReference type="KEGG" id="ckw:CKALI_08560"/>
<name>A0A6B8VBN8_9CORY</name>
<reference evidence="2" key="1">
    <citation type="submission" date="2019-11" db="EMBL/GenBank/DDBJ databases">
        <title>Complete genome sequence of Corynebacterium kalinowskii 1959, a novel Corynebacterium species isolated from soil of a small paddock in Vilsendorf, Germany.</title>
        <authorList>
            <person name="Schaffert L."/>
            <person name="Ruwe M."/>
            <person name="Milse J."/>
            <person name="Hanuschka K."/>
            <person name="Ortseifen V."/>
            <person name="Droste J."/>
            <person name="Brandt D."/>
            <person name="Schlueter L."/>
            <person name="Kutter Y."/>
            <person name="Vinke S."/>
            <person name="Viehoefer P."/>
            <person name="Jacob L."/>
            <person name="Luebke N.-C."/>
            <person name="Schulte-Berndt E."/>
            <person name="Hain C."/>
            <person name="Linder M."/>
            <person name="Schmidt P."/>
            <person name="Wollenschlaeger L."/>
            <person name="Luttermann T."/>
            <person name="Thieme E."/>
            <person name="Hassa J."/>
            <person name="Haak M."/>
            <person name="Wittchen M."/>
            <person name="Mentz A."/>
            <person name="Persicke M."/>
            <person name="Busche T."/>
            <person name="Ruckert C."/>
        </authorList>
    </citation>
    <scope>NUCLEOTIDE SEQUENCE [LARGE SCALE GENOMIC DNA]</scope>
    <source>
        <strain evidence="2">1959</strain>
    </source>
</reference>
<organism evidence="1 2">
    <name type="scientific">Corynebacterium kalinowskii</name>
    <dbReference type="NCBI Taxonomy" id="2675216"/>
    <lineage>
        <taxon>Bacteria</taxon>
        <taxon>Bacillati</taxon>
        <taxon>Actinomycetota</taxon>
        <taxon>Actinomycetes</taxon>
        <taxon>Mycobacteriales</taxon>
        <taxon>Corynebacteriaceae</taxon>
        <taxon>Corynebacterium</taxon>
    </lineage>
</organism>
<sequence length="165" mass="18993">MRGMGIRHDAYEIDPRFLELAELQSAKFFINSPQCDAHCLILAWAMGWQFEESPLNSPIVFDNWLSVDKAWRPFQQVLAPSRPAYALFEGQVTHTESGWIPYFGIVYPDQLQAAVSDLKTLTNEEIDKALPWEQDRQWVRDILESHIPRLEKVCAAGWGLAYRIG</sequence>
<accession>A0A6B8VBN8</accession>
<protein>
    <submittedName>
        <fullName evidence="1">Uncharacterized protein</fullName>
    </submittedName>
</protein>